<evidence type="ECO:0000256" key="1">
    <source>
        <dbReference type="ARBA" id="ARBA00006328"/>
    </source>
</evidence>
<reference evidence="5 6" key="1">
    <citation type="submission" date="2024-02" db="EMBL/GenBank/DDBJ databases">
        <title>De novo assembly and annotation of 12 fungi associated with fruit tree decline syndrome in Ontario, Canada.</title>
        <authorList>
            <person name="Sulman M."/>
            <person name="Ellouze W."/>
            <person name="Ilyukhin E."/>
        </authorList>
    </citation>
    <scope>NUCLEOTIDE SEQUENCE [LARGE SCALE GENOMIC DNA]</scope>
    <source>
        <strain evidence="5 6">M11/M66-122</strain>
    </source>
</reference>
<dbReference type="Pfam" id="PF05368">
    <property type="entry name" value="NmrA"/>
    <property type="match status" value="1"/>
</dbReference>
<dbReference type="InterPro" id="IPR036291">
    <property type="entry name" value="NAD(P)-bd_dom_sf"/>
</dbReference>
<gene>
    <name evidence="5" type="ORF">SLS62_011327</name>
</gene>
<dbReference type="PANTHER" id="PTHR42748:SF30">
    <property type="entry name" value="NMRA-LIKE DOMAIN-CONTAINING PROTEIN"/>
    <property type="match status" value="1"/>
</dbReference>
<dbReference type="PANTHER" id="PTHR42748">
    <property type="entry name" value="NITROGEN METABOLITE REPRESSION PROTEIN NMRA FAMILY MEMBER"/>
    <property type="match status" value="1"/>
</dbReference>
<dbReference type="AlphaFoldDB" id="A0AAN9U4F9"/>
<protein>
    <recommendedName>
        <fullName evidence="4">NmrA-like domain-containing protein</fullName>
    </recommendedName>
</protein>
<keyword evidence="2" id="KW-0521">NADP</keyword>
<dbReference type="GO" id="GO:0005634">
    <property type="term" value="C:nucleus"/>
    <property type="evidence" value="ECO:0007669"/>
    <property type="project" value="TreeGrafter"/>
</dbReference>
<comment type="caution">
    <text evidence="5">The sequence shown here is derived from an EMBL/GenBank/DDBJ whole genome shotgun (WGS) entry which is preliminary data.</text>
</comment>
<dbReference type="InterPro" id="IPR051164">
    <property type="entry name" value="NmrA-like_oxidored"/>
</dbReference>
<evidence type="ECO:0000313" key="6">
    <source>
        <dbReference type="Proteomes" id="UP001320420"/>
    </source>
</evidence>
<dbReference type="SUPFAM" id="SSF51735">
    <property type="entry name" value="NAD(P)-binding Rossmann-fold domains"/>
    <property type="match status" value="1"/>
</dbReference>
<evidence type="ECO:0000259" key="4">
    <source>
        <dbReference type="Pfam" id="PF05368"/>
    </source>
</evidence>
<dbReference type="Proteomes" id="UP001320420">
    <property type="component" value="Unassembled WGS sequence"/>
</dbReference>
<evidence type="ECO:0000313" key="5">
    <source>
        <dbReference type="EMBL" id="KAK7739077.1"/>
    </source>
</evidence>
<feature type="domain" description="NmrA-like" evidence="4">
    <location>
        <begin position="6"/>
        <end position="242"/>
    </location>
</feature>
<keyword evidence="6" id="KW-1185">Reference proteome</keyword>
<dbReference type="InterPro" id="IPR008030">
    <property type="entry name" value="NmrA-like"/>
</dbReference>
<sequence>MSLSEHTVFLCSATGFQGGAVARRAREIGWNVHATTRDLNSQAAMALKNIGVRLNECDWDDLAVLRESIQGCDKLFLCLTINWDDLSCELRQCREILKIAKEVGVKQVVSSTTLGVSMLDSKMGVYPGSFMEKHMINKKAIEKAIEDCRFDHFTFLRPTFFMANFIEPKVSRYAEIRDKHSWTTSMTPETQLPIVDHVDIAKFATAAFQDPVAFHGRAINLASDQMRIQEILDLLAEAAGQPGLLRALFLTDEEVEAQASTSGFSDSHKVLRYTSDYVNLKELGATVQLTSFQEFLERHQEAVRLTFPLP</sequence>
<evidence type="ECO:0000256" key="2">
    <source>
        <dbReference type="ARBA" id="ARBA00022857"/>
    </source>
</evidence>
<dbReference type="GO" id="GO:0016491">
    <property type="term" value="F:oxidoreductase activity"/>
    <property type="evidence" value="ECO:0007669"/>
    <property type="project" value="UniProtKB-KW"/>
</dbReference>
<accession>A0AAN9U4F9</accession>
<evidence type="ECO:0000256" key="3">
    <source>
        <dbReference type="ARBA" id="ARBA00023002"/>
    </source>
</evidence>
<comment type="similarity">
    <text evidence="1">Belongs to the NmrA-type oxidoreductase family.</text>
</comment>
<name>A0AAN9U4F9_9PEZI</name>
<proteinExistence type="inferred from homology"/>
<dbReference type="EMBL" id="JAKJXP020000194">
    <property type="protein sequence ID" value="KAK7739077.1"/>
    <property type="molecule type" value="Genomic_DNA"/>
</dbReference>
<keyword evidence="3" id="KW-0560">Oxidoreductase</keyword>
<organism evidence="5 6">
    <name type="scientific">Diatrype stigma</name>
    <dbReference type="NCBI Taxonomy" id="117547"/>
    <lineage>
        <taxon>Eukaryota</taxon>
        <taxon>Fungi</taxon>
        <taxon>Dikarya</taxon>
        <taxon>Ascomycota</taxon>
        <taxon>Pezizomycotina</taxon>
        <taxon>Sordariomycetes</taxon>
        <taxon>Xylariomycetidae</taxon>
        <taxon>Xylariales</taxon>
        <taxon>Diatrypaceae</taxon>
        <taxon>Diatrype</taxon>
    </lineage>
</organism>
<dbReference type="Gene3D" id="3.40.50.720">
    <property type="entry name" value="NAD(P)-binding Rossmann-like Domain"/>
    <property type="match status" value="1"/>
</dbReference>